<evidence type="ECO:0000313" key="2">
    <source>
        <dbReference type="Proteomes" id="UP001476950"/>
    </source>
</evidence>
<accession>A0ABV0KJ40</accession>
<dbReference type="RefSeq" id="WP_190449024.1">
    <property type="nucleotide sequence ID" value="NZ_JAMPLM010000009.1"/>
</dbReference>
<organism evidence="1 2">
    <name type="scientific">Stenomitos frigidus AS-A4</name>
    <dbReference type="NCBI Taxonomy" id="2933935"/>
    <lineage>
        <taxon>Bacteria</taxon>
        <taxon>Bacillati</taxon>
        <taxon>Cyanobacteriota</taxon>
        <taxon>Cyanophyceae</taxon>
        <taxon>Leptolyngbyales</taxon>
        <taxon>Leptolyngbyaceae</taxon>
        <taxon>Stenomitos</taxon>
    </lineage>
</organism>
<gene>
    <name evidence="1" type="ORF">NDI38_12565</name>
</gene>
<name>A0ABV0KJ40_9CYAN</name>
<keyword evidence="2" id="KW-1185">Reference proteome</keyword>
<dbReference type="Proteomes" id="UP001476950">
    <property type="component" value="Unassembled WGS sequence"/>
</dbReference>
<proteinExistence type="predicted"/>
<dbReference type="EMBL" id="JAMPLM010000009">
    <property type="protein sequence ID" value="MEP1059273.1"/>
    <property type="molecule type" value="Genomic_DNA"/>
</dbReference>
<protein>
    <submittedName>
        <fullName evidence="1">Uncharacterized protein</fullName>
    </submittedName>
</protein>
<comment type="caution">
    <text evidence="1">The sequence shown here is derived from an EMBL/GenBank/DDBJ whole genome shotgun (WGS) entry which is preliminary data.</text>
</comment>
<reference evidence="1 2" key="1">
    <citation type="submission" date="2022-04" db="EMBL/GenBank/DDBJ databases">
        <title>Positive selection, recombination, and allopatry shape intraspecific diversity of widespread and dominant cyanobacteria.</title>
        <authorList>
            <person name="Wei J."/>
            <person name="Shu W."/>
            <person name="Hu C."/>
        </authorList>
    </citation>
    <scope>NUCLEOTIDE SEQUENCE [LARGE SCALE GENOMIC DNA]</scope>
    <source>
        <strain evidence="1 2">AS-A4</strain>
    </source>
</reference>
<evidence type="ECO:0000313" key="1">
    <source>
        <dbReference type="EMBL" id="MEP1059273.1"/>
    </source>
</evidence>
<sequence>MQPFSAPLESRFLSALQRLRRVSLSIVFLGLLLMGLLLPSRALAQPITFVTVGTTLGSQNFAGQSIASVTSEMPAIVVARLRQDLSQRTQLPLAKLKLIEAEPKTWNDGCLDMAAPEEICTQALVKGWRVVFANANQRWIYRTDHQGRVLRLER</sequence>